<dbReference type="GO" id="GO:0005524">
    <property type="term" value="F:ATP binding"/>
    <property type="evidence" value="ECO:0007669"/>
    <property type="project" value="UniProtKB-KW"/>
</dbReference>
<accession>A0ABD1B3A9</accession>
<evidence type="ECO:0000256" key="8">
    <source>
        <dbReference type="ARBA" id="ARBA00022840"/>
    </source>
</evidence>
<dbReference type="Gene3D" id="3.30.200.20">
    <property type="entry name" value="Phosphorylase Kinase, domain 1"/>
    <property type="match status" value="1"/>
</dbReference>
<dbReference type="PROSITE" id="PS50011">
    <property type="entry name" value="PROTEIN_KINASE_DOM"/>
    <property type="match status" value="1"/>
</dbReference>
<dbReference type="InterPro" id="IPR008271">
    <property type="entry name" value="Ser/Thr_kinase_AS"/>
</dbReference>
<feature type="domain" description="Protein kinase" evidence="12">
    <location>
        <begin position="1"/>
        <end position="225"/>
    </location>
</feature>
<evidence type="ECO:0000313" key="14">
    <source>
        <dbReference type="Proteomes" id="UP001558713"/>
    </source>
</evidence>
<keyword evidence="6" id="KW-0547">Nucleotide-binding</keyword>
<evidence type="ECO:0000256" key="2">
    <source>
        <dbReference type="ARBA" id="ARBA00022527"/>
    </source>
</evidence>
<dbReference type="PANTHER" id="PTHR45631">
    <property type="entry name" value="OS07G0107800 PROTEIN-RELATED"/>
    <property type="match status" value="1"/>
</dbReference>
<comment type="subcellular location">
    <subcellularLocation>
        <location evidence="1">Membrane</location>
        <topology evidence="1">Single-pass membrane protein</topology>
    </subcellularLocation>
</comment>
<comment type="caution">
    <text evidence="13">The sequence shown here is derived from an EMBL/GenBank/DDBJ whole genome shotgun (WGS) entry which is preliminary data.</text>
</comment>
<dbReference type="PANTHER" id="PTHR45631:SF124">
    <property type="entry name" value="LEUCINE-RICH REPEAT PROTEIN KINASE FAMILY PROTEIN"/>
    <property type="match status" value="1"/>
</dbReference>
<evidence type="ECO:0000313" key="13">
    <source>
        <dbReference type="EMBL" id="KAL1211214.1"/>
    </source>
</evidence>
<evidence type="ECO:0000256" key="6">
    <source>
        <dbReference type="ARBA" id="ARBA00022741"/>
    </source>
</evidence>
<keyword evidence="5" id="KW-0812">Transmembrane</keyword>
<dbReference type="Pfam" id="PF00069">
    <property type="entry name" value="Pkinase"/>
    <property type="match status" value="1"/>
</dbReference>
<dbReference type="AlphaFoldDB" id="A0ABD1B3A9"/>
<evidence type="ECO:0000256" key="1">
    <source>
        <dbReference type="ARBA" id="ARBA00004167"/>
    </source>
</evidence>
<keyword evidence="9" id="KW-1133">Transmembrane helix</keyword>
<reference evidence="13 14" key="1">
    <citation type="submission" date="2024-04" db="EMBL/GenBank/DDBJ databases">
        <title>Genome assembly C_amara_ONT_v2.</title>
        <authorList>
            <person name="Yant L."/>
            <person name="Moore C."/>
            <person name="Slenker M."/>
        </authorList>
    </citation>
    <scope>NUCLEOTIDE SEQUENCE [LARGE SCALE GENOMIC DNA]</scope>
    <source>
        <tissue evidence="13">Leaf</tissue>
    </source>
</reference>
<evidence type="ECO:0000259" key="12">
    <source>
        <dbReference type="PROSITE" id="PS50011"/>
    </source>
</evidence>
<evidence type="ECO:0000256" key="4">
    <source>
        <dbReference type="ARBA" id="ARBA00022679"/>
    </source>
</evidence>
<evidence type="ECO:0000256" key="5">
    <source>
        <dbReference type="ARBA" id="ARBA00022692"/>
    </source>
</evidence>
<evidence type="ECO:0000256" key="11">
    <source>
        <dbReference type="ARBA" id="ARBA00023170"/>
    </source>
</evidence>
<evidence type="ECO:0000256" key="3">
    <source>
        <dbReference type="ARBA" id="ARBA00022553"/>
    </source>
</evidence>
<keyword evidence="3" id="KW-0597">Phosphoprotein</keyword>
<keyword evidence="14" id="KW-1185">Reference proteome</keyword>
<name>A0ABD1B3A9_CARAN</name>
<evidence type="ECO:0000256" key="10">
    <source>
        <dbReference type="ARBA" id="ARBA00023136"/>
    </source>
</evidence>
<dbReference type="InterPro" id="IPR000719">
    <property type="entry name" value="Prot_kinase_dom"/>
</dbReference>
<keyword evidence="7" id="KW-0418">Kinase</keyword>
<dbReference type="FunFam" id="1.10.510.10:FF:000146">
    <property type="entry name" value="LRR receptor-like serine/threonine-protein kinase IOS1"/>
    <property type="match status" value="1"/>
</dbReference>
<keyword evidence="4" id="KW-0808">Transferase</keyword>
<dbReference type="PIRSF" id="PIRSF000654">
    <property type="entry name" value="Integrin-linked_kinase"/>
    <property type="match status" value="1"/>
</dbReference>
<evidence type="ECO:0000256" key="9">
    <source>
        <dbReference type="ARBA" id="ARBA00022989"/>
    </source>
</evidence>
<dbReference type="PROSITE" id="PS00108">
    <property type="entry name" value="PROTEIN_KINASE_ST"/>
    <property type="match status" value="1"/>
</dbReference>
<dbReference type="SUPFAM" id="SSF56112">
    <property type="entry name" value="Protein kinase-like (PK-like)"/>
    <property type="match status" value="1"/>
</dbReference>
<dbReference type="EMBL" id="JBANAX010000381">
    <property type="protein sequence ID" value="KAL1211214.1"/>
    <property type="molecule type" value="Genomic_DNA"/>
</dbReference>
<dbReference type="GO" id="GO:0004674">
    <property type="term" value="F:protein serine/threonine kinase activity"/>
    <property type="evidence" value="ECO:0007669"/>
    <property type="project" value="UniProtKB-KW"/>
</dbReference>
<dbReference type="Proteomes" id="UP001558713">
    <property type="component" value="Unassembled WGS sequence"/>
</dbReference>
<dbReference type="InterPro" id="IPR011009">
    <property type="entry name" value="Kinase-like_dom_sf"/>
</dbReference>
<keyword evidence="8" id="KW-0067">ATP-binding</keyword>
<keyword evidence="11" id="KW-0675">Receptor</keyword>
<sequence length="259" mass="29279">MRVHHINLVSLVGYCDEGNHLALIYEYMPNGDLKQHLLGKRGGFVLSWQNRLRIAVDAALGLEYLHTGCKPPMVYRDIKTTNILLDKRFQAKLADFGLSRSFPIGNETHVSTVVAGTPGYLDPEYYQTNWLTEKSDIYSFGIVLLEIITNRRIIDQSREKPHIVEWVGFIARTGDLGNIIDPKLHGDYDIGSVWKAIELAMSCVNLSSARRPSMSQVVQDLKECLISENSRTGESREVNSMSSIEFNMHIDTEVIPKAR</sequence>
<gene>
    <name evidence="13" type="ORF">V5N11_032676</name>
</gene>
<organism evidence="13 14">
    <name type="scientific">Cardamine amara subsp. amara</name>
    <dbReference type="NCBI Taxonomy" id="228776"/>
    <lineage>
        <taxon>Eukaryota</taxon>
        <taxon>Viridiplantae</taxon>
        <taxon>Streptophyta</taxon>
        <taxon>Embryophyta</taxon>
        <taxon>Tracheophyta</taxon>
        <taxon>Spermatophyta</taxon>
        <taxon>Magnoliopsida</taxon>
        <taxon>eudicotyledons</taxon>
        <taxon>Gunneridae</taxon>
        <taxon>Pentapetalae</taxon>
        <taxon>rosids</taxon>
        <taxon>malvids</taxon>
        <taxon>Brassicales</taxon>
        <taxon>Brassicaceae</taxon>
        <taxon>Cardamineae</taxon>
        <taxon>Cardamine</taxon>
    </lineage>
</organism>
<proteinExistence type="predicted"/>
<keyword evidence="2" id="KW-0723">Serine/threonine-protein kinase</keyword>
<dbReference type="Gene3D" id="1.10.510.10">
    <property type="entry name" value="Transferase(Phosphotransferase) domain 1"/>
    <property type="match status" value="1"/>
</dbReference>
<keyword evidence="10" id="KW-0472">Membrane</keyword>
<protein>
    <submittedName>
        <fullName evidence="13">Leucine-rich repeat receptor-like protein kinase</fullName>
    </submittedName>
</protein>
<dbReference type="GO" id="GO:0016020">
    <property type="term" value="C:membrane"/>
    <property type="evidence" value="ECO:0007669"/>
    <property type="project" value="UniProtKB-SubCell"/>
</dbReference>
<dbReference type="SMART" id="SM00220">
    <property type="entry name" value="S_TKc"/>
    <property type="match status" value="1"/>
</dbReference>
<evidence type="ECO:0000256" key="7">
    <source>
        <dbReference type="ARBA" id="ARBA00022777"/>
    </source>
</evidence>